<feature type="chain" id="PRO_5047408464" description="Metallo-peptidase family M12B Reprolysin-like" evidence="1">
    <location>
        <begin position="30"/>
        <end position="453"/>
    </location>
</feature>
<gene>
    <name evidence="2" type="ORF">JOF56_002583</name>
</gene>
<accession>A0ABS4TCP2</accession>
<name>A0ABS4TCP2_9PSEU</name>
<dbReference type="Gene3D" id="2.60.120.380">
    <property type="match status" value="1"/>
</dbReference>
<dbReference type="EMBL" id="JAGINW010000001">
    <property type="protein sequence ID" value="MBP2322198.1"/>
    <property type="molecule type" value="Genomic_DNA"/>
</dbReference>
<dbReference type="Pfam" id="PF13582">
    <property type="entry name" value="Reprolysin_3"/>
    <property type="match status" value="1"/>
</dbReference>
<proteinExistence type="predicted"/>
<dbReference type="RefSeq" id="WP_209637509.1">
    <property type="nucleotide sequence ID" value="NZ_JAGINW010000001.1"/>
</dbReference>
<organism evidence="2 3">
    <name type="scientific">Kibdelosporangium banguiense</name>
    <dbReference type="NCBI Taxonomy" id="1365924"/>
    <lineage>
        <taxon>Bacteria</taxon>
        <taxon>Bacillati</taxon>
        <taxon>Actinomycetota</taxon>
        <taxon>Actinomycetes</taxon>
        <taxon>Pseudonocardiales</taxon>
        <taxon>Pseudonocardiaceae</taxon>
        <taxon>Kibdelosporangium</taxon>
    </lineage>
</organism>
<protein>
    <recommendedName>
        <fullName evidence="4">Metallo-peptidase family M12B Reprolysin-like</fullName>
    </recommendedName>
</protein>
<feature type="signal peptide" evidence="1">
    <location>
        <begin position="1"/>
        <end position="29"/>
    </location>
</feature>
<evidence type="ECO:0000313" key="2">
    <source>
        <dbReference type="EMBL" id="MBP2322198.1"/>
    </source>
</evidence>
<comment type="caution">
    <text evidence="2">The sequence shown here is derived from an EMBL/GenBank/DDBJ whole genome shotgun (WGS) entry which is preliminary data.</text>
</comment>
<dbReference type="InterPro" id="IPR024079">
    <property type="entry name" value="MetalloPept_cat_dom_sf"/>
</dbReference>
<keyword evidence="1" id="KW-0732">Signal</keyword>
<dbReference type="SUPFAM" id="SSF55486">
    <property type="entry name" value="Metalloproteases ('zincins'), catalytic domain"/>
    <property type="match status" value="1"/>
</dbReference>
<evidence type="ECO:0000313" key="3">
    <source>
        <dbReference type="Proteomes" id="UP001519332"/>
    </source>
</evidence>
<dbReference type="Proteomes" id="UP001519332">
    <property type="component" value="Unassembled WGS sequence"/>
</dbReference>
<dbReference type="Gene3D" id="3.40.390.10">
    <property type="entry name" value="Collagenase (Catalytic Domain)"/>
    <property type="match status" value="1"/>
</dbReference>
<evidence type="ECO:0000256" key="1">
    <source>
        <dbReference type="SAM" id="SignalP"/>
    </source>
</evidence>
<evidence type="ECO:0008006" key="4">
    <source>
        <dbReference type="Google" id="ProtNLM"/>
    </source>
</evidence>
<keyword evidence="3" id="KW-1185">Reference proteome</keyword>
<sequence>MSHPARVVTVTAVLSAAALLVLIPAPAQSAPEVLFEQPRSLADVSPIALAALNNLSITKVRQLARGDHFQADQYGRIRSVEKDNAPKAGVAVSADIAVPPGVDVFALHSRPGSNRTIYLDFNGHSVEGTAWNGGARIDAPPFDADNDPATFSAAERETIYEAFLAVSEDYRSFDVDVTTQEPAADRITRSSTADQVYGTRAVITPKDVTNCGCGGQAYIGTFDEANRHANYQPAWAYASGSYDGKSIAEIVSHETGHNLGLGHDGQTNGTEYYGGHTNWAPIMGVGYSQPVTQWSKGEYGSANNKEDDLAVIPANGAPTLADDFPNDPASASALTDNTAVTGIIATDADVDVFAIQHAGGTLTATAVPAIYAPDLDIKLTIRDAAGTVVATVDPAVRRVSANEATGLDARFSQSLAAGRYTFQIEGTGAGDPATNGYTGYASLGQYTLTVDAG</sequence>
<reference evidence="2 3" key="1">
    <citation type="submission" date="2021-03" db="EMBL/GenBank/DDBJ databases">
        <title>Sequencing the genomes of 1000 actinobacteria strains.</title>
        <authorList>
            <person name="Klenk H.-P."/>
        </authorList>
    </citation>
    <scope>NUCLEOTIDE SEQUENCE [LARGE SCALE GENOMIC DNA]</scope>
    <source>
        <strain evidence="2 3">DSM 46670</strain>
    </source>
</reference>